<dbReference type="GO" id="GO:0016887">
    <property type="term" value="F:ATP hydrolysis activity"/>
    <property type="evidence" value="ECO:0007669"/>
    <property type="project" value="InterPro"/>
</dbReference>
<evidence type="ECO:0000256" key="2">
    <source>
        <dbReference type="ARBA" id="ARBA00006082"/>
    </source>
</evidence>
<dbReference type="Pfam" id="PF13589">
    <property type="entry name" value="HATPase_c_3"/>
    <property type="match status" value="1"/>
</dbReference>
<dbReference type="EMBL" id="HE575321">
    <property type="protein sequence ID" value="CCC92448.1"/>
    <property type="molecule type" value="Genomic_DNA"/>
</dbReference>
<proteinExistence type="inferred from homology"/>
<dbReference type="SUPFAM" id="SSF55874">
    <property type="entry name" value="ATPase domain of HSP90 chaperone/DNA topoisomerase II/histidine kinase"/>
    <property type="match status" value="1"/>
</dbReference>
<dbReference type="GO" id="GO:0006298">
    <property type="term" value="P:mismatch repair"/>
    <property type="evidence" value="ECO:0007669"/>
    <property type="project" value="InterPro"/>
</dbReference>
<comment type="similarity">
    <text evidence="2">Belongs to the DNA mismatch repair MutL/HexB family.</text>
</comment>
<dbReference type="GO" id="GO:0005524">
    <property type="term" value="F:ATP binding"/>
    <property type="evidence" value="ECO:0007669"/>
    <property type="project" value="InterPro"/>
</dbReference>
<evidence type="ECO:0000256" key="1">
    <source>
        <dbReference type="ARBA" id="ARBA00004123"/>
    </source>
</evidence>
<reference evidence="8" key="1">
    <citation type="journal article" date="2012" name="Proc. Natl. Acad. Sci. U.S.A.">
        <title>Antigenic diversity is generated by distinct evolutionary mechanisms in African trypanosome species.</title>
        <authorList>
            <person name="Jackson A.P."/>
            <person name="Berry A."/>
            <person name="Aslett M."/>
            <person name="Allison H.C."/>
            <person name="Burton P."/>
            <person name="Vavrova-Anderson J."/>
            <person name="Brown R."/>
            <person name="Browne H."/>
            <person name="Corton N."/>
            <person name="Hauser H."/>
            <person name="Gamble J."/>
            <person name="Gilderthorp R."/>
            <person name="Marcello L."/>
            <person name="McQuillan J."/>
            <person name="Otto T.D."/>
            <person name="Quail M.A."/>
            <person name="Sanders M.J."/>
            <person name="van Tonder A."/>
            <person name="Ginger M.L."/>
            <person name="Field M.C."/>
            <person name="Barry J.D."/>
            <person name="Hertz-Fowler C."/>
            <person name="Berriman M."/>
        </authorList>
    </citation>
    <scope>NUCLEOTIDE SEQUENCE</scope>
    <source>
        <strain evidence="8">IL3000</strain>
    </source>
</reference>
<dbReference type="InterPro" id="IPR038973">
    <property type="entry name" value="MutL/Mlh/Pms-like"/>
</dbReference>
<dbReference type="GO" id="GO:0140664">
    <property type="term" value="F:ATP-dependent DNA damage sensor activity"/>
    <property type="evidence" value="ECO:0007669"/>
    <property type="project" value="InterPro"/>
</dbReference>
<keyword evidence="4" id="KW-0234">DNA repair</keyword>
<dbReference type="InterPro" id="IPR014762">
    <property type="entry name" value="DNA_mismatch_repair_CS"/>
</dbReference>
<name>G0UST5_TRYCI</name>
<dbReference type="SUPFAM" id="SSF54211">
    <property type="entry name" value="Ribosomal protein S5 domain 2-like"/>
    <property type="match status" value="1"/>
</dbReference>
<dbReference type="GO" id="GO:0032389">
    <property type="term" value="C:MutLalpha complex"/>
    <property type="evidence" value="ECO:0007669"/>
    <property type="project" value="TreeGrafter"/>
</dbReference>
<keyword evidence="5" id="KW-0539">Nucleus</keyword>
<evidence type="ECO:0000256" key="5">
    <source>
        <dbReference type="ARBA" id="ARBA00023242"/>
    </source>
</evidence>
<dbReference type="InterPro" id="IPR002099">
    <property type="entry name" value="MutL/Mlh/PMS"/>
</dbReference>
<accession>G0UST5</accession>
<feature type="compositionally biased region" description="Basic and acidic residues" evidence="6">
    <location>
        <begin position="444"/>
        <end position="470"/>
    </location>
</feature>
<dbReference type="GO" id="GO:0030983">
    <property type="term" value="F:mismatched DNA binding"/>
    <property type="evidence" value="ECO:0007669"/>
    <property type="project" value="InterPro"/>
</dbReference>
<dbReference type="InterPro" id="IPR032189">
    <property type="entry name" value="Mlh1_C"/>
</dbReference>
<gene>
    <name evidence="8" type="ORF">TCIL3000_8_6750</name>
</gene>
<dbReference type="Pfam" id="PF01119">
    <property type="entry name" value="DNA_mis_repair"/>
    <property type="match status" value="1"/>
</dbReference>
<dbReference type="Gene3D" id="3.30.230.10">
    <property type="match status" value="1"/>
</dbReference>
<evidence type="ECO:0000256" key="4">
    <source>
        <dbReference type="ARBA" id="ARBA00023204"/>
    </source>
</evidence>
<evidence type="ECO:0000256" key="3">
    <source>
        <dbReference type="ARBA" id="ARBA00022763"/>
    </source>
</evidence>
<dbReference type="NCBIfam" id="TIGR00585">
    <property type="entry name" value="mutl"/>
    <property type="match status" value="1"/>
</dbReference>
<dbReference type="Pfam" id="PF16413">
    <property type="entry name" value="Mlh1_C"/>
    <property type="match status" value="1"/>
</dbReference>
<dbReference type="InterPro" id="IPR014721">
    <property type="entry name" value="Ribsml_uS5_D2-typ_fold_subgr"/>
</dbReference>
<dbReference type="FunFam" id="3.30.565.10:FF:000079">
    <property type="entry name" value="DNA mismatch repair protein MLH"/>
    <property type="match status" value="1"/>
</dbReference>
<evidence type="ECO:0000256" key="6">
    <source>
        <dbReference type="SAM" id="MobiDB-lite"/>
    </source>
</evidence>
<dbReference type="InterPro" id="IPR020568">
    <property type="entry name" value="Ribosomal_Su5_D2-typ_SF"/>
</dbReference>
<dbReference type="SMART" id="SM01340">
    <property type="entry name" value="DNA_mis_repair"/>
    <property type="match status" value="1"/>
</dbReference>
<keyword evidence="3" id="KW-0227">DNA damage</keyword>
<feature type="domain" description="DNA mismatch repair protein S5" evidence="7">
    <location>
        <begin position="222"/>
        <end position="361"/>
    </location>
</feature>
<feature type="region of interest" description="Disordered" evidence="6">
    <location>
        <begin position="439"/>
        <end position="482"/>
    </location>
</feature>
<dbReference type="InterPro" id="IPR013507">
    <property type="entry name" value="DNA_mismatch_S5_2-like"/>
</dbReference>
<comment type="subcellular location">
    <subcellularLocation>
        <location evidence="1">Nucleus</location>
    </subcellularLocation>
</comment>
<dbReference type="CDD" id="cd16926">
    <property type="entry name" value="HATPase_MutL-MLH-PMS-like"/>
    <property type="match status" value="1"/>
</dbReference>
<organism evidence="8">
    <name type="scientific">Trypanosoma congolense (strain IL3000)</name>
    <dbReference type="NCBI Taxonomy" id="1068625"/>
    <lineage>
        <taxon>Eukaryota</taxon>
        <taxon>Discoba</taxon>
        <taxon>Euglenozoa</taxon>
        <taxon>Kinetoplastea</taxon>
        <taxon>Metakinetoplastina</taxon>
        <taxon>Trypanosomatida</taxon>
        <taxon>Trypanosomatidae</taxon>
        <taxon>Trypanosoma</taxon>
        <taxon>Nannomonas</taxon>
    </lineage>
</organism>
<sequence length="883" mass="95088">MRRIERLPESVVNRIAAGEVVQRPSAALKELLENSLDAGSTFIQVVIQGGGLELLQVTDDGHGIHRSDLPLLCERYATSKLCTFEELQHVRSFGFRGEALSSISYVARVTVTTMCRGDTLAWRCQYVDGQMQGEPKPCAGNPGTCIRAEKMFYNSEVRRRALNRYSEEYSRAVGVVSRYAMAFPHVGFSCRRTDGNSGTGNGANNFKCCVHFPKGSDSLSNIRLLHGNEVVSHLCEVRCGSDSSDGDDSTKESILGASGPAGQGRFLITGYTSDMTLPNRKLFLCVFVNNRLVDSAAVRRALDAVYGGVLVGGNRPFSVFFITVPVERVDVNIHPTKHEVCLLDEEVVISRLSECVRGALMASAARRQIDTRQVLSKAVALSDAGGQRPNLAMINQPSVVPGASSCTAVGGTSTGISPCLLVRVERQRGALDAFINRPQSSIVTKEEPSRNDGHIQSTKDRAHNGQHARDASSGAAGKVEGATDTQVVGTSLASARNVSDEVADCGVGAVSSCSSADEEAPLLAARGVLVNLTQYDVDDEDDGSEVEHTMEYFKRHKKEMQETVGLMSHVVGLNSGSGGSAAIKAEEDTGNSTLTGEGTRQGLGSGDVVAAQVSTGTAVLTSVSAIVSTIRSHASPPATALFENLVYVGCLDGSLFFAQSGTTLYVVDALRLVQCVVYQRIFLRWAIASLPASPQLLLEEPVRLTDLLHFALEHDVPPCPPYNVVGELAASLVSRMDRRLRCWRYMLLEYFAVEISDSGYLIALPLPMNSSWPPPPRSVPLFVWRLAVEVPYDAGEVECFTAIARHIAETLYGSSLHDSWVDGKSVGCAAPDDVPPLCDAIRFGLLPCATNMSFFTPPPDLLSNGTVHSVVSVEELFKVFERC</sequence>
<dbReference type="PANTHER" id="PTHR10073">
    <property type="entry name" value="DNA MISMATCH REPAIR PROTEIN MLH, PMS, MUTL"/>
    <property type="match status" value="1"/>
</dbReference>
<evidence type="ECO:0000259" key="7">
    <source>
        <dbReference type="SMART" id="SM01340"/>
    </source>
</evidence>
<dbReference type="PANTHER" id="PTHR10073:SF12">
    <property type="entry name" value="DNA MISMATCH REPAIR PROTEIN MLH1"/>
    <property type="match status" value="1"/>
</dbReference>
<dbReference type="PROSITE" id="PS00058">
    <property type="entry name" value="DNA_MISMATCH_REPAIR_1"/>
    <property type="match status" value="1"/>
</dbReference>
<dbReference type="InterPro" id="IPR036890">
    <property type="entry name" value="HATPase_C_sf"/>
</dbReference>
<evidence type="ECO:0000313" key="8">
    <source>
        <dbReference type="EMBL" id="CCC92448.1"/>
    </source>
</evidence>
<dbReference type="Gene3D" id="3.30.565.10">
    <property type="entry name" value="Histidine kinase-like ATPase, C-terminal domain"/>
    <property type="match status" value="1"/>
</dbReference>
<dbReference type="VEuPathDB" id="TriTrypDB:TcIL3000_8_6750"/>
<dbReference type="AlphaFoldDB" id="G0UST5"/>
<protein>
    <submittedName>
        <fullName evidence="8">Putative mismatch repair protein MLH1</fullName>
    </submittedName>
</protein>